<feature type="region of interest" description="Disordered" evidence="2">
    <location>
        <begin position="31"/>
        <end position="57"/>
    </location>
</feature>
<reference evidence="4 5" key="1">
    <citation type="submission" date="2024-06" db="EMBL/GenBank/DDBJ databases">
        <title>The Natural Products Discovery Center: Release of the First 8490 Sequenced Strains for Exploring Actinobacteria Biosynthetic Diversity.</title>
        <authorList>
            <person name="Kalkreuter E."/>
            <person name="Kautsar S.A."/>
            <person name="Yang D."/>
            <person name="Bader C.D."/>
            <person name="Teijaro C.N."/>
            <person name="Fluegel L."/>
            <person name="Davis C.M."/>
            <person name="Simpson J.R."/>
            <person name="Lauterbach L."/>
            <person name="Steele A.D."/>
            <person name="Gui C."/>
            <person name="Meng S."/>
            <person name="Li G."/>
            <person name="Viehrig K."/>
            <person name="Ye F."/>
            <person name="Su P."/>
            <person name="Kiefer A.F."/>
            <person name="Nichols A."/>
            <person name="Cepeda A.J."/>
            <person name="Yan W."/>
            <person name="Fan B."/>
            <person name="Jiang Y."/>
            <person name="Adhikari A."/>
            <person name="Zheng C.-J."/>
            <person name="Schuster L."/>
            <person name="Cowan T.M."/>
            <person name="Smanski M.J."/>
            <person name="Chevrette M.G."/>
            <person name="De Carvalho L.P.S."/>
            <person name="Shen B."/>
        </authorList>
    </citation>
    <scope>NUCLEOTIDE SEQUENCE [LARGE SCALE GENOMIC DNA]</scope>
    <source>
        <strain evidence="4 5">NPDC045974</strain>
    </source>
</reference>
<keyword evidence="5" id="KW-1185">Reference proteome</keyword>
<evidence type="ECO:0000256" key="2">
    <source>
        <dbReference type="SAM" id="MobiDB-lite"/>
    </source>
</evidence>
<feature type="signal peptide" evidence="3">
    <location>
        <begin position="1"/>
        <end position="32"/>
    </location>
</feature>
<dbReference type="Pfam" id="PF13517">
    <property type="entry name" value="FG-GAP_3"/>
    <property type="match status" value="1"/>
</dbReference>
<evidence type="ECO:0000313" key="4">
    <source>
        <dbReference type="EMBL" id="MEU7073729.1"/>
    </source>
</evidence>
<dbReference type="SUPFAM" id="SSF69318">
    <property type="entry name" value="Integrin alpha N-terminal domain"/>
    <property type="match status" value="2"/>
</dbReference>
<dbReference type="PANTHER" id="PTHR44103:SF1">
    <property type="entry name" value="PROPROTEIN CONVERTASE P"/>
    <property type="match status" value="1"/>
</dbReference>
<comment type="caution">
    <text evidence="4">The sequence shown here is derived from an EMBL/GenBank/DDBJ whole genome shotgun (WGS) entry which is preliminary data.</text>
</comment>
<keyword evidence="1 3" id="KW-0732">Signal</keyword>
<dbReference type="Gene3D" id="2.115.10.10">
    <property type="entry name" value="Tachylectin 2"/>
    <property type="match status" value="2"/>
</dbReference>
<protein>
    <submittedName>
        <fullName evidence="4">VCBS repeat-containing protein</fullName>
    </submittedName>
</protein>
<sequence length="574" mass="60476">MTSAFFGRARRVTTCTALALSAGMLLASPAVAEPTEPGPRPFVKQAPLDDSPAPVLDMSQPAVEQGTARTAAATAVVRPRFDVTGDGRTDLVHRRWTGWTFVAPSNGAAATVFDEPRGSGLSFDLVPLGDQNGTGKPELLALSEDGVLRLYSESTLTGGSVTWSGKGWTLYNKIFSPGDISGDGKADLLARQHNGDLYYYRWTGTASAPFAGRVKIGGGWGVYDQLVGIGDNSGDGRGDAVARTTDGKLYFYGSTGDPRTPFKPRRELGKGWNTYNQLLAPDDRNGDGKADLLARDAAGALWAYSGLGNGSYSARAKLSGSWFDVDQFASAGNIPTNGKRGILARDKAGTLFEYRHRNNSKLDTRQQVSNTGVFAGASLSFVSALDPGPLADFLDVYQGHLISNGQTDLGGGWQIYNLIVGPGDLTGDGKADLVARDRSGVLYLYPGNGKGTAVASRIRVGDGWSAYNRVLGAGDFSGDGRTDLLARDGAGTLWLYRGTGSATAPFAKRVSLGGGWNTYNKLAAPGDMSGDGKADLLAVNSAGDLYRYLGTGTGATLTPRVKIGYGYQTYGDLY</sequence>
<dbReference type="Proteomes" id="UP001551329">
    <property type="component" value="Unassembled WGS sequence"/>
</dbReference>
<dbReference type="InterPro" id="IPR013517">
    <property type="entry name" value="FG-GAP"/>
</dbReference>
<dbReference type="PANTHER" id="PTHR44103">
    <property type="entry name" value="PROPROTEIN CONVERTASE P"/>
    <property type="match status" value="1"/>
</dbReference>
<dbReference type="RefSeq" id="WP_358472869.1">
    <property type="nucleotide sequence ID" value="NZ_JBEZAE010000020.1"/>
</dbReference>
<dbReference type="InterPro" id="IPR028994">
    <property type="entry name" value="Integrin_alpha_N"/>
</dbReference>
<proteinExistence type="predicted"/>
<evidence type="ECO:0000256" key="1">
    <source>
        <dbReference type="ARBA" id="ARBA00022729"/>
    </source>
</evidence>
<accession>A0ABV3CG06</accession>
<organism evidence="4 5">
    <name type="scientific">Streptomyces narbonensis</name>
    <dbReference type="NCBI Taxonomy" id="67333"/>
    <lineage>
        <taxon>Bacteria</taxon>
        <taxon>Bacillati</taxon>
        <taxon>Actinomycetota</taxon>
        <taxon>Actinomycetes</taxon>
        <taxon>Kitasatosporales</taxon>
        <taxon>Streptomycetaceae</taxon>
        <taxon>Streptomyces</taxon>
    </lineage>
</organism>
<feature type="chain" id="PRO_5046750422" evidence="3">
    <location>
        <begin position="33"/>
        <end position="574"/>
    </location>
</feature>
<evidence type="ECO:0000256" key="3">
    <source>
        <dbReference type="SAM" id="SignalP"/>
    </source>
</evidence>
<name>A0ABV3CG06_9ACTN</name>
<dbReference type="EMBL" id="JBEZAE010000020">
    <property type="protein sequence ID" value="MEU7073729.1"/>
    <property type="molecule type" value="Genomic_DNA"/>
</dbReference>
<gene>
    <name evidence="4" type="ORF">AB0A88_26800</name>
</gene>
<evidence type="ECO:0000313" key="5">
    <source>
        <dbReference type="Proteomes" id="UP001551329"/>
    </source>
</evidence>